<evidence type="ECO:0000313" key="10">
    <source>
        <dbReference type="Proteomes" id="UP000054736"/>
    </source>
</evidence>
<feature type="binding site" evidence="6">
    <location>
        <position position="50"/>
    </location>
    <ligand>
        <name>NADPH</name>
        <dbReference type="ChEBI" id="CHEBI:57783"/>
    </ligand>
</feature>
<evidence type="ECO:0000256" key="2">
    <source>
        <dbReference type="ARBA" id="ARBA00022857"/>
    </source>
</evidence>
<accession>A0A0W0SS51</accession>
<feature type="domain" description="Pyrroline-5-carboxylate reductase dimerisation" evidence="8">
    <location>
        <begin position="156"/>
        <end position="260"/>
    </location>
</feature>
<comment type="catalytic activity">
    <reaction evidence="4">
        <text>L-proline + NAD(+) = (S)-1-pyrroline-5-carboxylate + NADH + 2 H(+)</text>
        <dbReference type="Rhea" id="RHEA:14105"/>
        <dbReference type="ChEBI" id="CHEBI:15378"/>
        <dbReference type="ChEBI" id="CHEBI:17388"/>
        <dbReference type="ChEBI" id="CHEBI:57540"/>
        <dbReference type="ChEBI" id="CHEBI:57945"/>
        <dbReference type="ChEBI" id="CHEBI:60039"/>
        <dbReference type="EC" id="1.5.1.2"/>
    </reaction>
</comment>
<feature type="domain" description="Pyrroline-5-carboxylate reductase catalytic N-terminal" evidence="7">
    <location>
        <begin position="2"/>
        <end position="92"/>
    </location>
</feature>
<evidence type="ECO:0000256" key="3">
    <source>
        <dbReference type="ARBA" id="ARBA00023002"/>
    </source>
</evidence>
<dbReference type="Pfam" id="PF14748">
    <property type="entry name" value="P5CR_dimer"/>
    <property type="match status" value="1"/>
</dbReference>
<dbReference type="EMBL" id="LNXY01000027">
    <property type="protein sequence ID" value="KTC86045.1"/>
    <property type="molecule type" value="Genomic_DNA"/>
</dbReference>
<dbReference type="Proteomes" id="UP000054736">
    <property type="component" value="Unassembled WGS sequence"/>
</dbReference>
<dbReference type="RefSeq" id="WP_058496630.1">
    <property type="nucleotide sequence ID" value="NZ_CAAAIU010000001.1"/>
</dbReference>
<dbReference type="InterPro" id="IPR028939">
    <property type="entry name" value="P5C_Rdtase_cat_N"/>
</dbReference>
<dbReference type="InterPro" id="IPR029036">
    <property type="entry name" value="P5CR_dimer"/>
</dbReference>
<evidence type="ECO:0000313" key="9">
    <source>
        <dbReference type="EMBL" id="KTC86045.1"/>
    </source>
</evidence>
<dbReference type="PIRSF" id="PIRSF000193">
    <property type="entry name" value="Pyrrol-5-carb_rd"/>
    <property type="match status" value="1"/>
</dbReference>
<dbReference type="FunFam" id="1.10.3730.10:FF:000001">
    <property type="entry name" value="Pyrroline-5-carboxylate reductase"/>
    <property type="match status" value="1"/>
</dbReference>
<feature type="binding site" evidence="6">
    <location>
        <begin position="6"/>
        <end position="11"/>
    </location>
    <ligand>
        <name>NADP(+)</name>
        <dbReference type="ChEBI" id="CHEBI:58349"/>
    </ligand>
</feature>
<dbReference type="SUPFAM" id="SSF48179">
    <property type="entry name" value="6-phosphogluconate dehydrogenase C-terminal domain-like"/>
    <property type="match status" value="1"/>
</dbReference>
<dbReference type="Pfam" id="PF03807">
    <property type="entry name" value="F420_oxidored"/>
    <property type="match status" value="1"/>
</dbReference>
<proteinExistence type="inferred from homology"/>
<evidence type="ECO:0000256" key="6">
    <source>
        <dbReference type="PIRSR" id="PIRSR000193-1"/>
    </source>
</evidence>
<comment type="subcellular location">
    <subcellularLocation>
        <location evidence="4">Cytoplasm</location>
    </subcellularLocation>
</comment>
<dbReference type="Gene3D" id="3.40.50.720">
    <property type="entry name" value="NAD(P)-binding Rossmann-like Domain"/>
    <property type="match status" value="1"/>
</dbReference>
<evidence type="ECO:0000256" key="4">
    <source>
        <dbReference type="HAMAP-Rule" id="MF_01925"/>
    </source>
</evidence>
<keyword evidence="4" id="KW-0028">Amino-acid biosynthesis</keyword>
<dbReference type="InterPro" id="IPR008927">
    <property type="entry name" value="6-PGluconate_DH-like_C_sf"/>
</dbReference>
<dbReference type="GO" id="GO:0004735">
    <property type="term" value="F:pyrroline-5-carboxylate reductase activity"/>
    <property type="evidence" value="ECO:0007669"/>
    <property type="project" value="UniProtKB-UniRule"/>
</dbReference>
<dbReference type="Gene3D" id="1.10.3730.10">
    <property type="entry name" value="ProC C-terminal domain-like"/>
    <property type="match status" value="1"/>
</dbReference>
<comment type="similarity">
    <text evidence="1 4">Belongs to the pyrroline-5-carboxylate reductase family.</text>
</comment>
<sequence length="267" mass="28510">MKIHFIGFGNMAKAIAHSLANQDEIAQIRATSPSLKTGKTPEGIITNSNNLTGLKEADLVILAVKPAKMAEILAEIKAELPEPCLLISVAAGLSLSWLEQHCRPNQAIIRSMPNIAVTVAKGATPLIANRFVSQEQKHYAEQLFQRSGIISWTTEEKHIDAFTALSGSGPAYVFLFLEAMISAAQKLGLSEEIAKTFALQTMGGAISLATNSKVGISELRKKVTSPAGTTAAAIDILQQQGFSELLLKAMEAAYERAKQLGASPTLL</sequence>
<keyword evidence="4" id="KW-0963">Cytoplasm</keyword>
<name>A0A0W0SS51_9GAMM</name>
<dbReference type="PANTHER" id="PTHR11645">
    <property type="entry name" value="PYRROLINE-5-CARBOXYLATE REDUCTASE"/>
    <property type="match status" value="1"/>
</dbReference>
<dbReference type="InterPro" id="IPR000304">
    <property type="entry name" value="Pyrroline-COOH_reductase"/>
</dbReference>
<keyword evidence="4" id="KW-0641">Proline biosynthesis</keyword>
<dbReference type="AlphaFoldDB" id="A0A0W0SS51"/>
<keyword evidence="2 4" id="KW-0521">NADP</keyword>
<dbReference type="GO" id="GO:0005737">
    <property type="term" value="C:cytoplasm"/>
    <property type="evidence" value="ECO:0007669"/>
    <property type="project" value="UniProtKB-SubCell"/>
</dbReference>
<feature type="binding site" evidence="6">
    <location>
        <begin position="63"/>
        <end position="66"/>
    </location>
    <ligand>
        <name>NADP(+)</name>
        <dbReference type="ChEBI" id="CHEBI:58349"/>
    </ligand>
</feature>
<organism evidence="9 10">
    <name type="scientific">Legionella drozanskii LLAP-1</name>
    <dbReference type="NCBI Taxonomy" id="1212489"/>
    <lineage>
        <taxon>Bacteria</taxon>
        <taxon>Pseudomonadati</taxon>
        <taxon>Pseudomonadota</taxon>
        <taxon>Gammaproteobacteria</taxon>
        <taxon>Legionellales</taxon>
        <taxon>Legionellaceae</taxon>
        <taxon>Legionella</taxon>
    </lineage>
</organism>
<evidence type="ECO:0000259" key="8">
    <source>
        <dbReference type="Pfam" id="PF14748"/>
    </source>
</evidence>
<dbReference type="STRING" id="1212489.Ldro_2370"/>
<gene>
    <name evidence="4 9" type="primary">proC</name>
    <name evidence="9" type="ORF">Ldro_2370</name>
</gene>
<reference evidence="9 10" key="1">
    <citation type="submission" date="2015-11" db="EMBL/GenBank/DDBJ databases">
        <title>Genomic analysis of 38 Legionella species identifies large and diverse effector repertoires.</title>
        <authorList>
            <person name="Burstein D."/>
            <person name="Amaro F."/>
            <person name="Zusman T."/>
            <person name="Lifshitz Z."/>
            <person name="Cohen O."/>
            <person name="Gilbert J.A."/>
            <person name="Pupko T."/>
            <person name="Shuman H.A."/>
            <person name="Segal G."/>
        </authorList>
    </citation>
    <scope>NUCLEOTIDE SEQUENCE [LARGE SCALE GENOMIC DNA]</scope>
    <source>
        <strain evidence="9 10">ATCC 700990</strain>
    </source>
</reference>
<dbReference type="GO" id="GO:0055129">
    <property type="term" value="P:L-proline biosynthetic process"/>
    <property type="evidence" value="ECO:0007669"/>
    <property type="project" value="UniProtKB-UniRule"/>
</dbReference>
<protein>
    <recommendedName>
        <fullName evidence="4 5">Pyrroline-5-carboxylate reductase</fullName>
        <shortName evidence="4">P5C reductase</shortName>
        <shortName evidence="4">P5CR</shortName>
        <ecNumber evidence="4 5">1.5.1.2</ecNumber>
    </recommendedName>
    <alternativeName>
        <fullName evidence="4">PCA reductase</fullName>
    </alternativeName>
</protein>
<dbReference type="OrthoDB" id="9805754at2"/>
<comment type="function">
    <text evidence="4">Catalyzes the reduction of 1-pyrroline-5-carboxylate (PCA) to L-proline.</text>
</comment>
<dbReference type="PANTHER" id="PTHR11645:SF0">
    <property type="entry name" value="PYRROLINE-5-CARBOXYLATE REDUCTASE 3"/>
    <property type="match status" value="1"/>
</dbReference>
<dbReference type="EC" id="1.5.1.2" evidence="4 5"/>
<dbReference type="InterPro" id="IPR036291">
    <property type="entry name" value="NAD(P)-bd_dom_sf"/>
</dbReference>
<dbReference type="HAMAP" id="MF_01925">
    <property type="entry name" value="P5C_reductase"/>
    <property type="match status" value="1"/>
</dbReference>
<evidence type="ECO:0000256" key="5">
    <source>
        <dbReference type="NCBIfam" id="TIGR00112"/>
    </source>
</evidence>
<dbReference type="NCBIfam" id="TIGR00112">
    <property type="entry name" value="proC"/>
    <property type="match status" value="1"/>
</dbReference>
<comment type="pathway">
    <text evidence="4">Amino-acid biosynthesis; L-proline biosynthesis; L-proline from L-glutamate 5-semialdehyde: step 1/1.</text>
</comment>
<evidence type="ECO:0000256" key="1">
    <source>
        <dbReference type="ARBA" id="ARBA00005525"/>
    </source>
</evidence>
<dbReference type="SUPFAM" id="SSF51735">
    <property type="entry name" value="NAD(P)-binding Rossmann-fold domains"/>
    <property type="match status" value="1"/>
</dbReference>
<dbReference type="UniPathway" id="UPA00098">
    <property type="reaction ID" value="UER00361"/>
</dbReference>
<keyword evidence="10" id="KW-1185">Reference proteome</keyword>
<comment type="caution">
    <text evidence="9">The sequence shown here is derived from an EMBL/GenBank/DDBJ whole genome shotgun (WGS) entry which is preliminary data.</text>
</comment>
<dbReference type="PATRIC" id="fig|1212489.4.peg.2502"/>
<keyword evidence="3 4" id="KW-0560">Oxidoreductase</keyword>
<evidence type="ECO:0000259" key="7">
    <source>
        <dbReference type="Pfam" id="PF03807"/>
    </source>
</evidence>
<comment type="catalytic activity">
    <reaction evidence="4">
        <text>L-proline + NADP(+) = (S)-1-pyrroline-5-carboxylate + NADPH + 2 H(+)</text>
        <dbReference type="Rhea" id="RHEA:14109"/>
        <dbReference type="ChEBI" id="CHEBI:15378"/>
        <dbReference type="ChEBI" id="CHEBI:17388"/>
        <dbReference type="ChEBI" id="CHEBI:57783"/>
        <dbReference type="ChEBI" id="CHEBI:58349"/>
        <dbReference type="ChEBI" id="CHEBI:60039"/>
        <dbReference type="EC" id="1.5.1.2"/>
    </reaction>
</comment>